<reference evidence="3 4" key="1">
    <citation type="submission" date="2019-03" db="EMBL/GenBank/DDBJ databases">
        <title>Genomic Encyclopedia of Type Strains, Phase IV (KMG-IV): sequencing the most valuable type-strain genomes for metagenomic binning, comparative biology and taxonomic classification.</title>
        <authorList>
            <person name="Goeker M."/>
        </authorList>
    </citation>
    <scope>NUCLEOTIDE SEQUENCE [LARGE SCALE GENOMIC DNA]</scope>
    <source>
        <strain evidence="3 4">DSM 102940</strain>
    </source>
</reference>
<feature type="coiled-coil region" evidence="1">
    <location>
        <begin position="242"/>
        <end position="269"/>
    </location>
</feature>
<evidence type="ECO:0000256" key="1">
    <source>
        <dbReference type="SAM" id="Coils"/>
    </source>
</evidence>
<evidence type="ECO:0000259" key="2">
    <source>
        <dbReference type="Pfam" id="PF24032"/>
    </source>
</evidence>
<comment type="caution">
    <text evidence="3">The sequence shown here is derived from an EMBL/GenBank/DDBJ whole genome shotgun (WGS) entry which is preliminary data.</text>
</comment>
<keyword evidence="1" id="KW-0175">Coiled coil</keyword>
<gene>
    <name evidence="3" type="ORF">EV214_105116</name>
</gene>
<keyword evidence="4" id="KW-1185">Reference proteome</keyword>
<dbReference type="EMBL" id="SLWV01000005">
    <property type="protein sequence ID" value="TCO78017.1"/>
    <property type="molecule type" value="Genomic_DNA"/>
</dbReference>
<name>A0A4R2KYN2_9FIRM</name>
<accession>A0A4R2KYN2</accession>
<dbReference type="AlphaFoldDB" id="A0A4R2KYN2"/>
<organism evidence="3 4">
    <name type="scientific">Marinisporobacter balticus</name>
    <dbReference type="NCBI Taxonomy" id="2018667"/>
    <lineage>
        <taxon>Bacteria</taxon>
        <taxon>Bacillati</taxon>
        <taxon>Bacillota</taxon>
        <taxon>Clostridia</taxon>
        <taxon>Peptostreptococcales</taxon>
        <taxon>Thermotaleaceae</taxon>
        <taxon>Marinisporobacter</taxon>
    </lineage>
</organism>
<proteinExistence type="predicted"/>
<protein>
    <recommendedName>
        <fullName evidence="2">YqbQ/XkdQ domain-containing protein</fullName>
    </recommendedName>
</protein>
<evidence type="ECO:0000313" key="3">
    <source>
        <dbReference type="EMBL" id="TCO78017.1"/>
    </source>
</evidence>
<dbReference type="Proteomes" id="UP000294919">
    <property type="component" value="Unassembled WGS sequence"/>
</dbReference>
<feature type="domain" description="YqbQ/XkdQ" evidence="2">
    <location>
        <begin position="22"/>
        <end position="319"/>
    </location>
</feature>
<dbReference type="Pfam" id="PF24032">
    <property type="entry name" value="YQBQ"/>
    <property type="match status" value="1"/>
</dbReference>
<dbReference type="InterPro" id="IPR056937">
    <property type="entry name" value="YqbQ/XkdQ"/>
</dbReference>
<sequence length="322" mass="36873">MYQVLNISNNIQIDITPLVGSINWRSNINELGQQLTFDIAFNDDRYFPVNPVDLGNLIILKNEEEILRAIVVSEQRNGRGRIEYSCFDYAFYLNKSKAVYQFNKVRGKKAIETILNDFKVSIGNIVPIPIITNKIYNNWVVSDIIKNILGMDKDITKTQYRMEMRQGKLYIENQEELMIKGTFRLSENIQPYDITSAISSPSRKRSIEEMKNSIQIVSDDHVVVNLPKDKLIEKYGLLQEVISAEKKDIAQAKNMAKNKLDELAKIFEENSIEMIGNDQVRAGRTIEIKEPVTGMNGKYLIKDVNHTVKNGIHKMQLGLGVI</sequence>
<dbReference type="RefSeq" id="WP_132243678.1">
    <property type="nucleotide sequence ID" value="NZ_SLWV01000005.1"/>
</dbReference>
<dbReference type="OrthoDB" id="1698671at2"/>
<evidence type="ECO:0000313" key="4">
    <source>
        <dbReference type="Proteomes" id="UP000294919"/>
    </source>
</evidence>